<name>A0A2W4RFV8_9GAMM</name>
<evidence type="ECO:0000313" key="1">
    <source>
        <dbReference type="EMBL" id="PZN82791.1"/>
    </source>
</evidence>
<protein>
    <submittedName>
        <fullName evidence="1">Uncharacterized protein</fullName>
    </submittedName>
</protein>
<organism evidence="1 2">
    <name type="scientific">Candidatus Methylumidiphilus alinenensis</name>
    <dbReference type="NCBI Taxonomy" id="2202197"/>
    <lineage>
        <taxon>Bacteria</taxon>
        <taxon>Pseudomonadati</taxon>
        <taxon>Pseudomonadota</taxon>
        <taxon>Gammaproteobacteria</taxon>
        <taxon>Methylococcales</taxon>
        <taxon>Candidatus Methylumidiphilus</taxon>
    </lineage>
</organism>
<sequence length="63" mass="7227">MDAGIQAMDGNKSVGQMLNSGNMPSRWAELAMPINRAGLKTRMMRLLPRYILHFLPIIRVKWE</sequence>
<comment type="caution">
    <text evidence="1">The sequence shown here is derived from an EMBL/GenBank/DDBJ whole genome shotgun (WGS) entry which is preliminary data.</text>
</comment>
<gene>
    <name evidence="1" type="ORF">DM484_05900</name>
</gene>
<proteinExistence type="predicted"/>
<reference evidence="1 2" key="1">
    <citation type="journal article" date="2018" name="Aquat. Microb. Ecol.">
        <title>Gammaproteobacterial methanotrophs dominate.</title>
        <authorList>
            <person name="Rissanen A.J."/>
            <person name="Saarenheimo J."/>
            <person name="Tiirola M."/>
            <person name="Peura S."/>
            <person name="Aalto S.L."/>
            <person name="Karvinen A."/>
            <person name="Nykanen H."/>
        </authorList>
    </citation>
    <scope>NUCLEOTIDE SEQUENCE [LARGE SCALE GENOMIC DNA]</scope>
    <source>
        <strain evidence="1">AMbin10</strain>
    </source>
</reference>
<dbReference type="EMBL" id="QJPH01000203">
    <property type="protein sequence ID" value="PZN82791.1"/>
    <property type="molecule type" value="Genomic_DNA"/>
</dbReference>
<accession>A0A2W4RFV8</accession>
<dbReference type="AlphaFoldDB" id="A0A2W4RFV8"/>
<evidence type="ECO:0000313" key="2">
    <source>
        <dbReference type="Proteomes" id="UP000249396"/>
    </source>
</evidence>
<dbReference type="Proteomes" id="UP000249396">
    <property type="component" value="Unassembled WGS sequence"/>
</dbReference>